<gene>
    <name evidence="6" type="ORF">QR98_0099200</name>
</gene>
<comment type="subcellular location">
    <subcellularLocation>
        <location evidence="4">Endoplasmic reticulum membrane</location>
        <topology evidence="4">Peripheral membrane protein</topology>
        <orientation evidence="4">Cytoplasmic side</orientation>
    </subcellularLocation>
</comment>
<evidence type="ECO:0000259" key="5">
    <source>
        <dbReference type="Pfam" id="PF22890"/>
    </source>
</evidence>
<evidence type="ECO:0000256" key="1">
    <source>
        <dbReference type="ARBA" id="ARBA00010361"/>
    </source>
</evidence>
<dbReference type="GO" id="GO:0072546">
    <property type="term" value="C:EMC complex"/>
    <property type="evidence" value="ECO:0007669"/>
    <property type="project" value="UniProtKB-UniRule"/>
</dbReference>
<feature type="domain" description="EMC2 TPR-like" evidence="5">
    <location>
        <begin position="89"/>
        <end position="212"/>
    </location>
</feature>
<comment type="subunit">
    <text evidence="4">Component of the ER membrane protein complex (EMC).</text>
</comment>
<dbReference type="EMBL" id="JXLN01016985">
    <property type="protein sequence ID" value="KPM11349.1"/>
    <property type="molecule type" value="Genomic_DNA"/>
</dbReference>
<dbReference type="Proteomes" id="UP000616769">
    <property type="component" value="Unassembled WGS sequence"/>
</dbReference>
<accession>A0A132AKI8</accession>
<sequence>MDPNKFQSASEFVSSLSKKEARDLLMKWRDDNARNSELVREIWQSLNLSSYLGDEKWVVLEQVCLAAMDLQDRPLVESCLERLKDKFPNSGRVKRLRMLAKLELNQRYDDALIKYNELIANDEANSMLHKRKIAILIAAKKTTAAIRALCEYLKSFMNDHEAWIQLAELYIQEQEYSKAAFCVEELILSNPHNHLYHERYAEIQYTINTPESLELARAYFSQAVRLKPTSLRALYGLILTSNHLANSSKNSKNKKYQRLSQWAVQQISMIYKNTIGDNAEQQDLLESIDSTLEELSIAN</sequence>
<evidence type="ECO:0000256" key="4">
    <source>
        <dbReference type="RuleBase" id="RU367091"/>
    </source>
</evidence>
<dbReference type="InterPro" id="IPR039856">
    <property type="entry name" value="EMC2-like"/>
</dbReference>
<protein>
    <recommendedName>
        <fullName evidence="4">ER membrane protein complex subunit 2</fullName>
    </recommendedName>
</protein>
<dbReference type="AlphaFoldDB" id="A0A132AKI8"/>
<dbReference type="Gene3D" id="1.25.40.10">
    <property type="entry name" value="Tetratricopeptide repeat domain"/>
    <property type="match status" value="1"/>
</dbReference>
<dbReference type="SUPFAM" id="SSF48452">
    <property type="entry name" value="TPR-like"/>
    <property type="match status" value="1"/>
</dbReference>
<keyword evidence="4" id="KW-0256">Endoplasmic reticulum</keyword>
<dbReference type="InterPro" id="IPR011990">
    <property type="entry name" value="TPR-like_helical_dom_sf"/>
</dbReference>
<keyword evidence="2" id="KW-0677">Repeat</keyword>
<dbReference type="Pfam" id="PF22890">
    <property type="entry name" value="TPR_EMC2"/>
    <property type="match status" value="1"/>
</dbReference>
<comment type="caution">
    <text evidence="6">The sequence shown here is derived from an EMBL/GenBank/DDBJ whole genome shotgun (WGS) entry which is preliminary data.</text>
</comment>
<proteinExistence type="inferred from homology"/>
<reference evidence="6 7" key="1">
    <citation type="journal article" date="2015" name="Parasit. Vectors">
        <title>Draft genome of the scabies mite.</title>
        <authorList>
            <person name="Rider S.D.Jr."/>
            <person name="Morgan M.S."/>
            <person name="Arlian L.G."/>
        </authorList>
    </citation>
    <scope>NUCLEOTIDE SEQUENCE [LARGE SCALE GENOMIC DNA]</scope>
    <source>
        <strain evidence="6">Arlian Lab</strain>
    </source>
</reference>
<evidence type="ECO:0000313" key="7">
    <source>
        <dbReference type="Proteomes" id="UP000616769"/>
    </source>
</evidence>
<dbReference type="PROSITE" id="PS50005">
    <property type="entry name" value="TPR"/>
    <property type="match status" value="1"/>
</dbReference>
<dbReference type="PANTHER" id="PTHR12760">
    <property type="entry name" value="TETRATRICOPEPTIDE REPEAT PROTEIN"/>
    <property type="match status" value="1"/>
</dbReference>
<keyword evidence="4" id="KW-0472">Membrane</keyword>
<dbReference type="InterPro" id="IPR055217">
    <property type="entry name" value="TPR_EMC2"/>
</dbReference>
<evidence type="ECO:0000256" key="3">
    <source>
        <dbReference type="ARBA" id="ARBA00022803"/>
    </source>
</evidence>
<comment type="similarity">
    <text evidence="1 4">Belongs to the EMC2 family.</text>
</comment>
<name>A0A132AKI8_SARSC</name>
<dbReference type="OrthoDB" id="342024at2759"/>
<evidence type="ECO:0000256" key="2">
    <source>
        <dbReference type="ARBA" id="ARBA00022737"/>
    </source>
</evidence>
<evidence type="ECO:0000313" key="6">
    <source>
        <dbReference type="EMBL" id="KPM11349.1"/>
    </source>
</evidence>
<comment type="function">
    <text evidence="4">Part of the endoplasmic reticulum membrane protein complex (EMC) that enables the energy-independent insertion into endoplasmic reticulum membranes of newly synthesized membrane proteins.</text>
</comment>
<dbReference type="InterPro" id="IPR019734">
    <property type="entry name" value="TPR_rpt"/>
</dbReference>
<organism evidence="6 7">
    <name type="scientific">Sarcoptes scabiei</name>
    <name type="common">Itch mite</name>
    <name type="synonym">Acarus scabiei</name>
    <dbReference type="NCBI Taxonomy" id="52283"/>
    <lineage>
        <taxon>Eukaryota</taxon>
        <taxon>Metazoa</taxon>
        <taxon>Ecdysozoa</taxon>
        <taxon>Arthropoda</taxon>
        <taxon>Chelicerata</taxon>
        <taxon>Arachnida</taxon>
        <taxon>Acari</taxon>
        <taxon>Acariformes</taxon>
        <taxon>Sarcoptiformes</taxon>
        <taxon>Astigmata</taxon>
        <taxon>Psoroptidia</taxon>
        <taxon>Sarcoptoidea</taxon>
        <taxon>Sarcoptidae</taxon>
        <taxon>Sarcoptinae</taxon>
        <taxon>Sarcoptes</taxon>
    </lineage>
</organism>
<dbReference type="VEuPathDB" id="VectorBase:SSCA001579"/>
<keyword evidence="3" id="KW-0802">TPR repeat</keyword>